<sequence>MTFGPVHDRAWAILFARLVLGLIFGMAGWGKLFQMGATAHAHRYFLDPYASTWIPTWLLWGLGVSIPYVEFAAGWLLVGGLFVRPALLALGAILVIVTYGHLLKDFLYEFHTHVIPRLALLIFLLAMPRGDDVLSLDHLFWRR</sequence>
<dbReference type="InterPro" id="IPR032808">
    <property type="entry name" value="DoxX"/>
</dbReference>
<dbReference type="AlphaFoldDB" id="A0A538SVL1"/>
<proteinExistence type="predicted"/>
<evidence type="ECO:0000256" key="5">
    <source>
        <dbReference type="SAM" id="Phobius"/>
    </source>
</evidence>
<organism evidence="6 7">
    <name type="scientific">Eiseniibacteriota bacterium</name>
    <dbReference type="NCBI Taxonomy" id="2212470"/>
    <lineage>
        <taxon>Bacteria</taxon>
        <taxon>Candidatus Eiseniibacteriota</taxon>
    </lineage>
</organism>
<keyword evidence="3 5" id="KW-1133">Transmembrane helix</keyword>
<evidence type="ECO:0000256" key="3">
    <source>
        <dbReference type="ARBA" id="ARBA00022989"/>
    </source>
</evidence>
<evidence type="ECO:0000256" key="1">
    <source>
        <dbReference type="ARBA" id="ARBA00004141"/>
    </source>
</evidence>
<keyword evidence="4 5" id="KW-0472">Membrane</keyword>
<dbReference type="Pfam" id="PF07681">
    <property type="entry name" value="DoxX"/>
    <property type="match status" value="1"/>
</dbReference>
<comment type="caution">
    <text evidence="6">The sequence shown here is derived from an EMBL/GenBank/DDBJ whole genome shotgun (WGS) entry which is preliminary data.</text>
</comment>
<feature type="transmembrane region" description="Helical" evidence="5">
    <location>
        <begin position="85"/>
        <end position="102"/>
    </location>
</feature>
<gene>
    <name evidence="6" type="ORF">E6K74_03265</name>
</gene>
<evidence type="ECO:0000256" key="4">
    <source>
        <dbReference type="ARBA" id="ARBA00023136"/>
    </source>
</evidence>
<reference evidence="6 7" key="1">
    <citation type="journal article" date="2019" name="Nat. Microbiol.">
        <title>Mediterranean grassland soil C-N compound turnover is dependent on rainfall and depth, and is mediated by genomically divergent microorganisms.</title>
        <authorList>
            <person name="Diamond S."/>
            <person name="Andeer P.F."/>
            <person name="Li Z."/>
            <person name="Crits-Christoph A."/>
            <person name="Burstein D."/>
            <person name="Anantharaman K."/>
            <person name="Lane K.R."/>
            <person name="Thomas B.C."/>
            <person name="Pan C."/>
            <person name="Northen T.R."/>
            <person name="Banfield J.F."/>
        </authorList>
    </citation>
    <scope>NUCLEOTIDE SEQUENCE [LARGE SCALE GENOMIC DNA]</scope>
    <source>
        <strain evidence="6">WS_4</strain>
    </source>
</reference>
<evidence type="ECO:0000313" key="6">
    <source>
        <dbReference type="EMBL" id="TMQ55437.1"/>
    </source>
</evidence>
<evidence type="ECO:0000256" key="2">
    <source>
        <dbReference type="ARBA" id="ARBA00022692"/>
    </source>
</evidence>
<keyword evidence="2 5" id="KW-0812">Transmembrane</keyword>
<dbReference type="GO" id="GO:0016020">
    <property type="term" value="C:membrane"/>
    <property type="evidence" value="ECO:0007669"/>
    <property type="project" value="UniProtKB-SubCell"/>
</dbReference>
<name>A0A538SVL1_UNCEI</name>
<comment type="subcellular location">
    <subcellularLocation>
        <location evidence="1">Membrane</location>
        <topology evidence="1">Multi-pass membrane protein</topology>
    </subcellularLocation>
</comment>
<dbReference type="Proteomes" id="UP000319829">
    <property type="component" value="Unassembled WGS sequence"/>
</dbReference>
<dbReference type="EMBL" id="VBOU01000026">
    <property type="protein sequence ID" value="TMQ55437.1"/>
    <property type="molecule type" value="Genomic_DNA"/>
</dbReference>
<evidence type="ECO:0000313" key="7">
    <source>
        <dbReference type="Proteomes" id="UP000319829"/>
    </source>
</evidence>
<accession>A0A538SVL1</accession>
<protein>
    <submittedName>
        <fullName evidence="6">DoxX family membrane protein</fullName>
    </submittedName>
</protein>